<protein>
    <submittedName>
        <fullName evidence="2">Uncharacterized protein</fullName>
    </submittedName>
</protein>
<dbReference type="AlphaFoldDB" id="A0ABD1ZA72"/>
<organism evidence="2 3">
    <name type="scientific">Riccia fluitans</name>
    <dbReference type="NCBI Taxonomy" id="41844"/>
    <lineage>
        <taxon>Eukaryota</taxon>
        <taxon>Viridiplantae</taxon>
        <taxon>Streptophyta</taxon>
        <taxon>Embryophyta</taxon>
        <taxon>Marchantiophyta</taxon>
        <taxon>Marchantiopsida</taxon>
        <taxon>Marchantiidae</taxon>
        <taxon>Marchantiales</taxon>
        <taxon>Ricciaceae</taxon>
        <taxon>Riccia</taxon>
    </lineage>
</organism>
<comment type="caution">
    <text evidence="2">The sequence shown here is derived from an EMBL/GenBank/DDBJ whole genome shotgun (WGS) entry which is preliminary data.</text>
</comment>
<name>A0ABD1ZA72_9MARC</name>
<evidence type="ECO:0000256" key="1">
    <source>
        <dbReference type="SAM" id="MobiDB-lite"/>
    </source>
</evidence>
<accession>A0ABD1ZA72</accession>
<dbReference type="EMBL" id="JBHFFA010000002">
    <property type="protein sequence ID" value="KAL2644289.1"/>
    <property type="molecule type" value="Genomic_DNA"/>
</dbReference>
<gene>
    <name evidence="2" type="ORF">R1flu_011876</name>
</gene>
<proteinExistence type="predicted"/>
<evidence type="ECO:0000313" key="3">
    <source>
        <dbReference type="Proteomes" id="UP001605036"/>
    </source>
</evidence>
<reference evidence="2 3" key="1">
    <citation type="submission" date="2024-09" db="EMBL/GenBank/DDBJ databases">
        <title>Chromosome-scale assembly of Riccia fluitans.</title>
        <authorList>
            <person name="Paukszto L."/>
            <person name="Sawicki J."/>
            <person name="Karawczyk K."/>
            <person name="Piernik-Szablinska J."/>
            <person name="Szczecinska M."/>
            <person name="Mazdziarz M."/>
        </authorList>
    </citation>
    <scope>NUCLEOTIDE SEQUENCE [LARGE SCALE GENOMIC DNA]</scope>
    <source>
        <strain evidence="2">Rf_01</strain>
        <tissue evidence="2">Aerial parts of the thallus</tissue>
    </source>
</reference>
<evidence type="ECO:0000313" key="2">
    <source>
        <dbReference type="EMBL" id="KAL2644289.1"/>
    </source>
</evidence>
<keyword evidence="3" id="KW-1185">Reference proteome</keyword>
<dbReference type="Proteomes" id="UP001605036">
    <property type="component" value="Unassembled WGS sequence"/>
</dbReference>
<feature type="region of interest" description="Disordered" evidence="1">
    <location>
        <begin position="35"/>
        <end position="58"/>
    </location>
</feature>
<sequence>MWEIIQALVLKFGPSNIVILTQVDMADISRAGFPVVNTGDTNTEGTDRHSKAPTEPNTTGIAWGQDLIIDVLNHQLM</sequence>